<accession>A0A1N7PTV5</accession>
<keyword evidence="3" id="KW-1185">Reference proteome</keyword>
<dbReference type="OrthoDB" id="9814946at2"/>
<dbReference type="AlphaFoldDB" id="A0A1N7PTV5"/>
<organism evidence="2 3">
    <name type="scientific">Alicyclobacillus vulcanalis</name>
    <dbReference type="NCBI Taxonomy" id="252246"/>
    <lineage>
        <taxon>Bacteria</taxon>
        <taxon>Bacillati</taxon>
        <taxon>Bacillota</taxon>
        <taxon>Bacilli</taxon>
        <taxon>Bacillales</taxon>
        <taxon>Alicyclobacillaceae</taxon>
        <taxon>Alicyclobacillus</taxon>
    </lineage>
</organism>
<evidence type="ECO:0000313" key="2">
    <source>
        <dbReference type="EMBL" id="SIT14083.1"/>
    </source>
</evidence>
<dbReference type="RefSeq" id="WP_076349258.1">
    <property type="nucleotide sequence ID" value="NZ_FTOO01000017.1"/>
</dbReference>
<dbReference type="GO" id="GO:0016853">
    <property type="term" value="F:isomerase activity"/>
    <property type="evidence" value="ECO:0007669"/>
    <property type="project" value="UniProtKB-KW"/>
</dbReference>
<dbReference type="Proteomes" id="UP000186156">
    <property type="component" value="Unassembled WGS sequence"/>
</dbReference>
<name>A0A1N7PTV5_9BACL</name>
<evidence type="ECO:0000313" key="3">
    <source>
        <dbReference type="Proteomes" id="UP000186156"/>
    </source>
</evidence>
<dbReference type="STRING" id="252246.SAMN05421799_11727"/>
<keyword evidence="2" id="KW-0413">Isomerase</keyword>
<dbReference type="InterPro" id="IPR013022">
    <property type="entry name" value="Xyl_isomerase-like_TIM-brl"/>
</dbReference>
<protein>
    <submittedName>
        <fullName evidence="2">Sugar phosphate isomerase/epimerase</fullName>
    </submittedName>
</protein>
<dbReference type="EMBL" id="FTOO01000017">
    <property type="protein sequence ID" value="SIT14083.1"/>
    <property type="molecule type" value="Genomic_DNA"/>
</dbReference>
<dbReference type="PANTHER" id="PTHR12110:SF21">
    <property type="entry name" value="XYLOSE ISOMERASE-LIKE TIM BARREL DOMAIN-CONTAINING PROTEIN"/>
    <property type="match status" value="1"/>
</dbReference>
<dbReference type="InterPro" id="IPR036237">
    <property type="entry name" value="Xyl_isomerase-like_sf"/>
</dbReference>
<dbReference type="InterPro" id="IPR050312">
    <property type="entry name" value="IolE/XylAMocC-like"/>
</dbReference>
<feature type="domain" description="Xylose isomerase-like TIM barrel" evidence="1">
    <location>
        <begin position="12"/>
        <end position="251"/>
    </location>
</feature>
<sequence length="265" mass="29606">MLLGCYVGPRELRFVREAGFDYAELNAKITKPAMSDAEWQVVRDELLRNEVPLLAYNRLFPPDMPIVGPAVDMDRISSYLSVAIRRMASLGGQHVGFGAGVNRRVPEGFPREEAIEQLARVVRLTGDLAASHGMRVHFEFFNRAETNLVNTVAEAVAFVERVHHPEVDLLVDFYHLVQNGEPVEELVKARGRIGYVHVADENRRWPGMSSPSVRSWLGMLRDLGYNGPVSVEANFQDPIPELRQAGEALRRLSYSSSKARSAPGP</sequence>
<dbReference type="SUPFAM" id="SSF51658">
    <property type="entry name" value="Xylose isomerase-like"/>
    <property type="match status" value="1"/>
</dbReference>
<evidence type="ECO:0000259" key="1">
    <source>
        <dbReference type="Pfam" id="PF01261"/>
    </source>
</evidence>
<dbReference type="Gene3D" id="3.20.20.150">
    <property type="entry name" value="Divalent-metal-dependent TIM barrel enzymes"/>
    <property type="match status" value="1"/>
</dbReference>
<reference evidence="3" key="1">
    <citation type="submission" date="2017-01" db="EMBL/GenBank/DDBJ databases">
        <authorList>
            <person name="Varghese N."/>
            <person name="Submissions S."/>
        </authorList>
    </citation>
    <scope>NUCLEOTIDE SEQUENCE [LARGE SCALE GENOMIC DNA]</scope>
    <source>
        <strain evidence="3">DSM 16176</strain>
    </source>
</reference>
<dbReference type="PANTHER" id="PTHR12110">
    <property type="entry name" value="HYDROXYPYRUVATE ISOMERASE"/>
    <property type="match status" value="1"/>
</dbReference>
<proteinExistence type="predicted"/>
<dbReference type="Pfam" id="PF01261">
    <property type="entry name" value="AP_endonuc_2"/>
    <property type="match status" value="1"/>
</dbReference>
<gene>
    <name evidence="2" type="ORF">SAMN05421799_11727</name>
</gene>